<dbReference type="SUPFAM" id="SSF46785">
    <property type="entry name" value="Winged helix' DNA-binding domain"/>
    <property type="match status" value="2"/>
</dbReference>
<gene>
    <name evidence="5" type="primary">repE_2</name>
    <name evidence="5" type="ORF">NCTC12195_04993</name>
    <name evidence="4" type="ORF">SGA02_24080</name>
</gene>
<dbReference type="EMBL" id="BKAX01000007">
    <property type="protein sequence ID" value="GEQ06580.1"/>
    <property type="molecule type" value="Genomic_DNA"/>
</dbReference>
<dbReference type="Gene3D" id="1.10.10.10">
    <property type="entry name" value="Winged helix-like DNA-binding domain superfamily/Winged helix DNA-binding domain"/>
    <property type="match status" value="2"/>
</dbReference>
<sequence length="287" mass="34425">MSGEMVKYQNDLNLVPLRKFTSKEIDLFFSMCQRTKNKDTETIRLTYKELKSLINYKSTSVDRFVTELENIYDKMLQLTFTERKGRNVRKFVLFHTYEINDNEKYLEISVNPNLKYILNNFEKEFTKFELSELVNIKSSFAKNMFRILKQFKTTGWFYININEFRERLDIPDSYRMTDITRQVLKPIIKELTPYFEGLEITKVKEKKGNKIKGIQFNFEKQMQDGEISFTQVPIKKSKIRGNALVSRELTPKWLKDRDEPKEPDSPLTEEEIKMRDEFMKQLKKTWG</sequence>
<dbReference type="Proteomes" id="UP000255277">
    <property type="component" value="Unassembled WGS sequence"/>
</dbReference>
<feature type="region of interest" description="Disordered" evidence="2">
    <location>
        <begin position="254"/>
        <end position="273"/>
    </location>
</feature>
<dbReference type="AlphaFoldDB" id="A0A0D0SQ45"/>
<dbReference type="RefSeq" id="WP_042737937.1">
    <property type="nucleotide sequence ID" value="NZ_BKAX01000007.1"/>
</dbReference>
<dbReference type="Pfam" id="PF21205">
    <property type="entry name" value="Rep3_C"/>
    <property type="match status" value="1"/>
</dbReference>
<dbReference type="GO" id="GO:0003887">
    <property type="term" value="F:DNA-directed DNA polymerase activity"/>
    <property type="evidence" value="ECO:0007669"/>
    <property type="project" value="InterPro"/>
</dbReference>
<comment type="similarity">
    <text evidence="1">Belongs to the initiator RepB protein family.</text>
</comment>
<proteinExistence type="inferred from homology"/>
<evidence type="ECO:0000313" key="6">
    <source>
        <dbReference type="Proteomes" id="UP000255277"/>
    </source>
</evidence>
<evidence type="ECO:0000259" key="3">
    <source>
        <dbReference type="Pfam" id="PF01051"/>
    </source>
</evidence>
<dbReference type="InterPro" id="IPR036388">
    <property type="entry name" value="WH-like_DNA-bd_sf"/>
</dbReference>
<dbReference type="InterPro" id="IPR000525">
    <property type="entry name" value="Initiator_Rep_WH1"/>
</dbReference>
<dbReference type="OrthoDB" id="2084703at2"/>
<protein>
    <submittedName>
        <fullName evidence="5">Plasmid replication initiation protein</fullName>
    </submittedName>
    <submittedName>
        <fullName evidence="4">RepB family plasmid replication initiator protein</fullName>
    </submittedName>
</protein>
<name>A0A0D0SQ45_STAGA</name>
<dbReference type="Pfam" id="PF01051">
    <property type="entry name" value="Rep3_N"/>
    <property type="match status" value="1"/>
</dbReference>
<evidence type="ECO:0000313" key="4">
    <source>
        <dbReference type="EMBL" id="GEQ06580.1"/>
    </source>
</evidence>
<organism evidence="5 6">
    <name type="scientific">Staphylococcus gallinarum</name>
    <dbReference type="NCBI Taxonomy" id="1293"/>
    <lineage>
        <taxon>Bacteria</taxon>
        <taxon>Bacillati</taxon>
        <taxon>Bacillota</taxon>
        <taxon>Bacilli</taxon>
        <taxon>Bacillales</taxon>
        <taxon>Staphylococcaceae</taxon>
        <taxon>Staphylococcus</taxon>
    </lineage>
</organism>
<evidence type="ECO:0000256" key="1">
    <source>
        <dbReference type="ARBA" id="ARBA00038283"/>
    </source>
</evidence>
<dbReference type="EMBL" id="UHDK01000003">
    <property type="protein sequence ID" value="SUQ38616.1"/>
    <property type="molecule type" value="Genomic_DNA"/>
</dbReference>
<dbReference type="InterPro" id="IPR036390">
    <property type="entry name" value="WH_DNA-bd_sf"/>
</dbReference>
<keyword evidence="7" id="KW-1185">Reference proteome</keyword>
<dbReference type="GO" id="GO:0006270">
    <property type="term" value="P:DNA replication initiation"/>
    <property type="evidence" value="ECO:0007669"/>
    <property type="project" value="InterPro"/>
</dbReference>
<dbReference type="Proteomes" id="UP000321057">
    <property type="component" value="Unassembled WGS sequence"/>
</dbReference>
<accession>A0A0D0SQ45</accession>
<evidence type="ECO:0000313" key="7">
    <source>
        <dbReference type="Proteomes" id="UP000321057"/>
    </source>
</evidence>
<evidence type="ECO:0000313" key="5">
    <source>
        <dbReference type="EMBL" id="SUQ38616.1"/>
    </source>
</evidence>
<reference evidence="5 6" key="1">
    <citation type="submission" date="2018-06" db="EMBL/GenBank/DDBJ databases">
        <authorList>
            <consortium name="Pathogen Informatics"/>
            <person name="Doyle S."/>
        </authorList>
    </citation>
    <scope>NUCLEOTIDE SEQUENCE [LARGE SCALE GENOMIC DNA]</scope>
    <source>
        <strain evidence="5 6">NCTC12195</strain>
    </source>
</reference>
<reference evidence="4 7" key="2">
    <citation type="submission" date="2019-07" db="EMBL/GenBank/DDBJ databases">
        <title>Whole genome shotgun sequence of Staphylococcus gallinarum NBRC 109767.</title>
        <authorList>
            <person name="Hosoyama A."/>
            <person name="Uohara A."/>
            <person name="Ohji S."/>
            <person name="Ichikawa N."/>
        </authorList>
    </citation>
    <scope>NUCLEOTIDE SEQUENCE [LARGE SCALE GENOMIC DNA]</scope>
    <source>
        <strain evidence="4 7">NBRC 109767</strain>
    </source>
</reference>
<feature type="domain" description="Initiator Rep protein WH1" evidence="3">
    <location>
        <begin position="6"/>
        <end position="149"/>
    </location>
</feature>
<evidence type="ECO:0000256" key="2">
    <source>
        <dbReference type="SAM" id="MobiDB-lite"/>
    </source>
</evidence>